<reference evidence="1 2" key="1">
    <citation type="submission" date="2015-11" db="EMBL/GenBank/DDBJ databases">
        <authorList>
            <person name="Sahl J."/>
            <person name="Wagner D."/>
            <person name="Keim P."/>
        </authorList>
    </citation>
    <scope>NUCLEOTIDE SEQUENCE [LARGE SCALE GENOMIC DNA]</scope>
    <source>
        <strain evidence="1 2">BDU18</strain>
    </source>
</reference>
<proteinExistence type="predicted"/>
<name>A0ABR5TJ69_9BURK</name>
<accession>A0ABR5TJ69</accession>
<organism evidence="1 2">
    <name type="scientific">Burkholderia savannae</name>
    <dbReference type="NCBI Taxonomy" id="1637837"/>
    <lineage>
        <taxon>Bacteria</taxon>
        <taxon>Pseudomonadati</taxon>
        <taxon>Pseudomonadota</taxon>
        <taxon>Betaproteobacteria</taxon>
        <taxon>Burkholderiales</taxon>
        <taxon>Burkholderiaceae</taxon>
        <taxon>Burkholderia</taxon>
        <taxon>pseudomallei group</taxon>
    </lineage>
</organism>
<protein>
    <submittedName>
        <fullName evidence="1">Uncharacterized protein</fullName>
    </submittedName>
</protein>
<evidence type="ECO:0000313" key="1">
    <source>
        <dbReference type="EMBL" id="KWZ44680.1"/>
    </source>
</evidence>
<comment type="caution">
    <text evidence="1">The sequence shown here is derived from an EMBL/GenBank/DDBJ whole genome shotgun (WGS) entry which is preliminary data.</text>
</comment>
<keyword evidence="2" id="KW-1185">Reference proteome</keyword>
<dbReference type="Proteomes" id="UP000070255">
    <property type="component" value="Unassembled WGS sequence"/>
</dbReference>
<dbReference type="EMBL" id="LNJQ01000001">
    <property type="protein sequence ID" value="KWZ44680.1"/>
    <property type="molecule type" value="Genomic_DNA"/>
</dbReference>
<gene>
    <name evidence="1" type="ORF">WS72_02855</name>
</gene>
<evidence type="ECO:0000313" key="2">
    <source>
        <dbReference type="Proteomes" id="UP000070255"/>
    </source>
</evidence>
<sequence length="109" mass="11952">MTADQHARIARTELVQRALDLLRRNGTAPRPDMPALLDAQLAKGEAHGLAGGDLLAFALHGTLVSPYFDRHPRVRAVLQAPRKGPYAEAVANWSAADWEAIARESIQYQ</sequence>